<dbReference type="Proteomes" id="UP000823775">
    <property type="component" value="Unassembled WGS sequence"/>
</dbReference>
<proteinExistence type="predicted"/>
<dbReference type="EMBL" id="JACEIK010014097">
    <property type="protein sequence ID" value="MCE3216770.1"/>
    <property type="molecule type" value="Genomic_DNA"/>
</dbReference>
<organism evidence="1 2">
    <name type="scientific">Datura stramonium</name>
    <name type="common">Jimsonweed</name>
    <name type="synonym">Common thornapple</name>
    <dbReference type="NCBI Taxonomy" id="4076"/>
    <lineage>
        <taxon>Eukaryota</taxon>
        <taxon>Viridiplantae</taxon>
        <taxon>Streptophyta</taxon>
        <taxon>Embryophyta</taxon>
        <taxon>Tracheophyta</taxon>
        <taxon>Spermatophyta</taxon>
        <taxon>Magnoliopsida</taxon>
        <taxon>eudicotyledons</taxon>
        <taxon>Gunneridae</taxon>
        <taxon>Pentapetalae</taxon>
        <taxon>asterids</taxon>
        <taxon>lamiids</taxon>
        <taxon>Solanales</taxon>
        <taxon>Solanaceae</taxon>
        <taxon>Solanoideae</taxon>
        <taxon>Datureae</taxon>
        <taxon>Datura</taxon>
    </lineage>
</organism>
<evidence type="ECO:0000313" key="1">
    <source>
        <dbReference type="EMBL" id="MCE3216770.1"/>
    </source>
</evidence>
<keyword evidence="2" id="KW-1185">Reference proteome</keyword>
<accession>A0ABS8WXJ8</accession>
<evidence type="ECO:0000313" key="2">
    <source>
        <dbReference type="Proteomes" id="UP000823775"/>
    </source>
</evidence>
<reference evidence="1 2" key="1">
    <citation type="journal article" date="2021" name="BMC Genomics">
        <title>Datura genome reveals duplications of psychoactive alkaloid biosynthetic genes and high mutation rate following tissue culture.</title>
        <authorList>
            <person name="Rajewski A."/>
            <person name="Carter-House D."/>
            <person name="Stajich J."/>
            <person name="Litt A."/>
        </authorList>
    </citation>
    <scope>NUCLEOTIDE SEQUENCE [LARGE SCALE GENOMIC DNA]</scope>
    <source>
        <strain evidence="1">AR-01</strain>
    </source>
</reference>
<comment type="caution">
    <text evidence="1">The sequence shown here is derived from an EMBL/GenBank/DDBJ whole genome shotgun (WGS) entry which is preliminary data.</text>
</comment>
<gene>
    <name evidence="1" type="ORF">HAX54_007955</name>
</gene>
<feature type="non-terminal residue" evidence="1">
    <location>
        <position position="52"/>
    </location>
</feature>
<name>A0ABS8WXJ8_DATST</name>
<protein>
    <submittedName>
        <fullName evidence="1">Uncharacterized protein</fullName>
    </submittedName>
</protein>
<sequence>MHVGRNREWTRKRARKWPRKAWIKGAPQWSRVMLHRRCILPRMVKTSKIPEE</sequence>